<organism evidence="3 4">
    <name type="scientific">Dermabacter vaginalis</name>
    <dbReference type="NCBI Taxonomy" id="1630135"/>
    <lineage>
        <taxon>Bacteria</taxon>
        <taxon>Bacillati</taxon>
        <taxon>Actinomycetota</taxon>
        <taxon>Actinomycetes</taxon>
        <taxon>Micrococcales</taxon>
        <taxon>Dermabacteraceae</taxon>
        <taxon>Dermabacter</taxon>
    </lineage>
</organism>
<gene>
    <name evidence="3" type="ORF">FOB48_04665</name>
</gene>
<keyword evidence="1" id="KW-0175">Coiled coil</keyword>
<reference evidence="3 4" key="1">
    <citation type="submission" date="2019-09" db="EMBL/GenBank/DDBJ databases">
        <title>FDA dAtabase for Regulatory Grade micrObial Sequences (FDA-ARGOS): Supporting development and validation of Infectious Disease Dx tests.</title>
        <authorList>
            <person name="Sciortino C."/>
            <person name="Tallon L."/>
            <person name="Sadzewicz L."/>
            <person name="Vavikolanu K."/>
            <person name="Mehta A."/>
            <person name="Aluvathingal J."/>
            <person name="Nadendla S."/>
            <person name="Nandy P."/>
            <person name="Geyer C."/>
            <person name="Yan Y."/>
            <person name="Sichtig H."/>
        </authorList>
    </citation>
    <scope>NUCLEOTIDE SEQUENCE [LARGE SCALE GENOMIC DNA]</scope>
    <source>
        <strain evidence="3 4">FDAARGOS_640</strain>
    </source>
</reference>
<name>A0ABX6A397_9MICO</name>
<dbReference type="Proteomes" id="UP000323865">
    <property type="component" value="Chromosome"/>
</dbReference>
<accession>A0ABX6A397</accession>
<proteinExistence type="predicted"/>
<feature type="region of interest" description="Disordered" evidence="2">
    <location>
        <begin position="510"/>
        <end position="542"/>
    </location>
</feature>
<keyword evidence="4" id="KW-1185">Reference proteome</keyword>
<evidence type="ECO:0008006" key="5">
    <source>
        <dbReference type="Google" id="ProtNLM"/>
    </source>
</evidence>
<feature type="coiled-coil region" evidence="1">
    <location>
        <begin position="69"/>
        <end position="140"/>
    </location>
</feature>
<evidence type="ECO:0000313" key="3">
    <source>
        <dbReference type="EMBL" id="QEU11657.1"/>
    </source>
</evidence>
<evidence type="ECO:0000313" key="4">
    <source>
        <dbReference type="Proteomes" id="UP000323865"/>
    </source>
</evidence>
<feature type="compositionally biased region" description="Pro residues" evidence="2">
    <location>
        <begin position="527"/>
        <end position="536"/>
    </location>
</feature>
<evidence type="ECO:0000256" key="2">
    <source>
        <dbReference type="SAM" id="MobiDB-lite"/>
    </source>
</evidence>
<protein>
    <recommendedName>
        <fullName evidence="5">Minor tail protein</fullName>
    </recommendedName>
</protein>
<evidence type="ECO:0000256" key="1">
    <source>
        <dbReference type="SAM" id="Coils"/>
    </source>
</evidence>
<sequence length="694" mass="75541">MVKRTNLKPSPERALADLTAKLAAKAQQVDTRPAGIKDLGENGDVVWNATNPDTGEVTGHSVRRFAVELDSTLERAAALEKRLADSEAELDDARAALADLRDKELPALRDQLANVGDVDFSEFDAKIAAAEAQIAATEQAWKDAVEAERTDREQADGSLGDRIDGVFRNMTVTDTSYLSNAVIGELAARIAKVIELEASRITAGEIGAEQINVVELAGEVARFISLDLSQLRVTDKTELNEAVAQAIASRTAEFQKAFIQNLRTNGAAIDEAVIGDLAANIITSGLFRTAKEGQRIEIDSNGFTSYGLDDEGNEMELVKIARDGTATIDTGKASMDADGGVTGLEGRFEKLWVAGRELTDVIADGPRGVVAWGRRSSSTNWRKSLTRVLEVWTTLQPGRLYRITSSPFRVDVNSNPTRPIWARLDWFEAPYVSDDKVYRLINFPVTTTHWEYVVPGMTATFATGPSGLNLTEPKDYSFLLRTESPSVPHRAILGDGMRLDLVIEDIGPDIESSGQEWDDPAETTSRPAPPPPPPAPVRTKRHASRKATACATYYRGGSRQSGKSDATQGYYSGVGNREGIWLFGNMPGELSGSKVERVRLGFWVAHTYNSTGGVAHFHLHGRSSFGNTAGLSRYLGSKNVKRNSWVTFDITDPSICAGFANGTYKGFGISTNSTGRNEYIRGNPDATLEIDYWK</sequence>
<dbReference type="EMBL" id="CP044108">
    <property type="protein sequence ID" value="QEU11657.1"/>
    <property type="molecule type" value="Genomic_DNA"/>
</dbReference>